<dbReference type="AlphaFoldDB" id="A0A6B0UDU9"/>
<dbReference type="EMBL" id="GIFC01005397">
    <property type="protein sequence ID" value="MXU87480.1"/>
    <property type="molecule type" value="Transcribed_RNA"/>
</dbReference>
<reference evidence="2" key="1">
    <citation type="submission" date="2019-12" db="EMBL/GenBank/DDBJ databases">
        <title>An insight into the sialome of adult female Ixodes ricinus ticks feeding for 6 days.</title>
        <authorList>
            <person name="Perner J."/>
            <person name="Ribeiro J.M.C."/>
        </authorList>
    </citation>
    <scope>NUCLEOTIDE SEQUENCE</scope>
    <source>
        <strain evidence="2">Semi-engorged</strain>
        <tissue evidence="2">Salivary glands</tissue>
    </source>
</reference>
<keyword evidence="1" id="KW-0732">Signal</keyword>
<sequence>MIMLILSWRSRLASSTLSSASVGGLQLSSSMLASKVGVVTQRVGRKQAGVLAVLHSNGNHVLCTLRRFRRGRRAFCRSLLFRTGIGSRKTLELRHY</sequence>
<evidence type="ECO:0000313" key="2">
    <source>
        <dbReference type="EMBL" id="MXU87480.1"/>
    </source>
</evidence>
<protein>
    <submittedName>
        <fullName evidence="2">Putative secreted protein</fullName>
    </submittedName>
</protein>
<organism evidence="2">
    <name type="scientific">Ixodes ricinus</name>
    <name type="common">Common tick</name>
    <name type="synonym">Acarus ricinus</name>
    <dbReference type="NCBI Taxonomy" id="34613"/>
    <lineage>
        <taxon>Eukaryota</taxon>
        <taxon>Metazoa</taxon>
        <taxon>Ecdysozoa</taxon>
        <taxon>Arthropoda</taxon>
        <taxon>Chelicerata</taxon>
        <taxon>Arachnida</taxon>
        <taxon>Acari</taxon>
        <taxon>Parasitiformes</taxon>
        <taxon>Ixodida</taxon>
        <taxon>Ixodoidea</taxon>
        <taxon>Ixodidae</taxon>
        <taxon>Ixodinae</taxon>
        <taxon>Ixodes</taxon>
    </lineage>
</organism>
<feature type="signal peptide" evidence="1">
    <location>
        <begin position="1"/>
        <end position="15"/>
    </location>
</feature>
<accession>A0A6B0UDU9</accession>
<name>A0A6B0UDU9_IXORI</name>
<feature type="chain" id="PRO_5025491285" evidence="1">
    <location>
        <begin position="16"/>
        <end position="96"/>
    </location>
</feature>
<proteinExistence type="predicted"/>
<evidence type="ECO:0000256" key="1">
    <source>
        <dbReference type="SAM" id="SignalP"/>
    </source>
</evidence>